<comment type="caution">
    <text evidence="1">The sequence shown here is derived from an EMBL/GenBank/DDBJ whole genome shotgun (WGS) entry which is preliminary data.</text>
</comment>
<name>A0A0F9PT00_9ZZZZ</name>
<evidence type="ECO:0000313" key="1">
    <source>
        <dbReference type="EMBL" id="KKN34810.1"/>
    </source>
</evidence>
<organism evidence="1">
    <name type="scientific">marine sediment metagenome</name>
    <dbReference type="NCBI Taxonomy" id="412755"/>
    <lineage>
        <taxon>unclassified sequences</taxon>
        <taxon>metagenomes</taxon>
        <taxon>ecological metagenomes</taxon>
    </lineage>
</organism>
<proteinExistence type="predicted"/>
<gene>
    <name evidence="1" type="ORF">LCGC14_0789900</name>
</gene>
<dbReference type="EMBL" id="LAZR01002082">
    <property type="protein sequence ID" value="KKN34810.1"/>
    <property type="molecule type" value="Genomic_DNA"/>
</dbReference>
<protein>
    <submittedName>
        <fullName evidence="1">Uncharacterized protein</fullName>
    </submittedName>
</protein>
<accession>A0A0F9PT00</accession>
<reference evidence="1" key="1">
    <citation type="journal article" date="2015" name="Nature">
        <title>Complex archaea that bridge the gap between prokaryotes and eukaryotes.</title>
        <authorList>
            <person name="Spang A."/>
            <person name="Saw J.H."/>
            <person name="Jorgensen S.L."/>
            <person name="Zaremba-Niedzwiedzka K."/>
            <person name="Martijn J."/>
            <person name="Lind A.E."/>
            <person name="van Eijk R."/>
            <person name="Schleper C."/>
            <person name="Guy L."/>
            <person name="Ettema T.J."/>
        </authorList>
    </citation>
    <scope>NUCLEOTIDE SEQUENCE</scope>
</reference>
<sequence>MISQANKFQELAVALNNLAGVPTPLSVADFARVRAVLARTKDALAAVEREEAGS</sequence>
<dbReference type="AlphaFoldDB" id="A0A0F9PT00"/>